<dbReference type="EMBL" id="LCAB01000001">
    <property type="protein sequence ID" value="KKR83822.1"/>
    <property type="molecule type" value="Genomic_DNA"/>
</dbReference>
<evidence type="ECO:0000256" key="5">
    <source>
        <dbReference type="ARBA" id="ARBA00022692"/>
    </source>
</evidence>
<evidence type="ECO:0000256" key="2">
    <source>
        <dbReference type="ARBA" id="ARBA00022448"/>
    </source>
</evidence>
<keyword evidence="9 13" id="KW-0472">Membrane</keyword>
<gene>
    <name evidence="13" type="primary">atpF</name>
    <name evidence="16" type="ORF">UU29_C0001G0042</name>
</gene>
<proteinExistence type="inferred from homology"/>
<protein>
    <recommendedName>
        <fullName evidence="13">ATP synthase subunit b</fullName>
    </recommendedName>
    <alternativeName>
        <fullName evidence="13">ATP synthase F(0) sector subunit b</fullName>
    </alternativeName>
    <alternativeName>
        <fullName evidence="13">ATPase subunit I</fullName>
    </alternativeName>
    <alternativeName>
        <fullName evidence="13">F-type ATPase subunit b</fullName>
        <shortName evidence="13">F-ATPase subunit b</shortName>
    </alternativeName>
</protein>
<evidence type="ECO:0000256" key="6">
    <source>
        <dbReference type="ARBA" id="ARBA00022781"/>
    </source>
</evidence>
<keyword evidence="3 13" id="KW-1003">Cell membrane</keyword>
<evidence type="ECO:0000313" key="17">
    <source>
        <dbReference type="Proteomes" id="UP000034601"/>
    </source>
</evidence>
<feature type="transmembrane region" description="Helical" evidence="13">
    <location>
        <begin position="12"/>
        <end position="32"/>
    </location>
</feature>
<keyword evidence="8 13" id="KW-0406">Ion transport</keyword>
<dbReference type="GO" id="GO:0005886">
    <property type="term" value="C:plasma membrane"/>
    <property type="evidence" value="ECO:0007669"/>
    <property type="project" value="UniProtKB-SubCell"/>
</dbReference>
<feature type="coiled-coil region" evidence="15">
    <location>
        <begin position="41"/>
        <end position="85"/>
    </location>
</feature>
<dbReference type="GO" id="GO:0046933">
    <property type="term" value="F:proton-transporting ATP synthase activity, rotational mechanism"/>
    <property type="evidence" value="ECO:0007669"/>
    <property type="project" value="UniProtKB-UniRule"/>
</dbReference>
<evidence type="ECO:0000256" key="12">
    <source>
        <dbReference type="ARBA" id="ARBA00037847"/>
    </source>
</evidence>
<dbReference type="GO" id="GO:0045259">
    <property type="term" value="C:proton-transporting ATP synthase complex"/>
    <property type="evidence" value="ECO:0007669"/>
    <property type="project" value="UniProtKB-KW"/>
</dbReference>
<keyword evidence="4 13" id="KW-0138">CF(0)</keyword>
<reference evidence="16 17" key="1">
    <citation type="journal article" date="2015" name="Nature">
        <title>rRNA introns, odd ribosomes, and small enigmatic genomes across a large radiation of phyla.</title>
        <authorList>
            <person name="Brown C.T."/>
            <person name="Hug L.A."/>
            <person name="Thomas B.C."/>
            <person name="Sharon I."/>
            <person name="Castelle C.J."/>
            <person name="Singh A."/>
            <person name="Wilkins M.J."/>
            <person name="Williams K.H."/>
            <person name="Banfield J.F."/>
        </authorList>
    </citation>
    <scope>NUCLEOTIDE SEQUENCE [LARGE SCALE GENOMIC DNA]</scope>
</reference>
<keyword evidence="15" id="KW-0175">Coiled coil</keyword>
<comment type="subunit">
    <text evidence="13">F-type ATPases have 2 components, F(1) - the catalytic core - and F(0) - the membrane proton channel. F(1) has five subunits: alpha(3), beta(3), gamma(1), delta(1), epsilon(1). F(0) has three main subunits: a(1), b(2) and c(10-14). The alpha and beta chains form an alternating ring which encloses part of the gamma chain. F(1) is attached to F(0) by a central stalk formed by the gamma and epsilon chains, while a peripheral stalk is formed by the delta and b chains.</text>
</comment>
<dbReference type="PANTHER" id="PTHR33445:SF1">
    <property type="entry name" value="ATP SYNTHASE SUBUNIT B"/>
    <property type="match status" value="1"/>
</dbReference>
<evidence type="ECO:0000256" key="1">
    <source>
        <dbReference type="ARBA" id="ARBA00005513"/>
    </source>
</evidence>
<name>A0A0G0X842_9BACT</name>
<keyword evidence="2 13" id="KW-0813">Transport</keyword>
<evidence type="ECO:0000256" key="10">
    <source>
        <dbReference type="ARBA" id="ARBA00023310"/>
    </source>
</evidence>
<sequence>MTLIMEILNEFGVKPVLLIAQVVNFLLLLFILKRFLYKPILKALEQRKQKIVQSLKNAEEIEKRLEAVSKEREEALRKASKEAETIIGEATTSADRIIAQAHEKAQKDISKMIERSQQSLKLEREKLYQDIKGELAGLVMVALEKVTGKVVTEKDQKELIKKSIKQLES</sequence>
<dbReference type="GO" id="GO:0012505">
    <property type="term" value="C:endomembrane system"/>
    <property type="evidence" value="ECO:0007669"/>
    <property type="project" value="UniProtKB-SubCell"/>
</dbReference>
<keyword evidence="7 13" id="KW-1133">Transmembrane helix</keyword>
<evidence type="ECO:0000256" key="7">
    <source>
        <dbReference type="ARBA" id="ARBA00022989"/>
    </source>
</evidence>
<dbReference type="GO" id="GO:0046961">
    <property type="term" value="F:proton-transporting ATPase activity, rotational mechanism"/>
    <property type="evidence" value="ECO:0007669"/>
    <property type="project" value="TreeGrafter"/>
</dbReference>
<evidence type="ECO:0000256" key="13">
    <source>
        <dbReference type="HAMAP-Rule" id="MF_01398"/>
    </source>
</evidence>
<evidence type="ECO:0000256" key="14">
    <source>
        <dbReference type="RuleBase" id="RU003848"/>
    </source>
</evidence>
<dbReference type="CDD" id="cd06503">
    <property type="entry name" value="ATP-synt_Fo_b"/>
    <property type="match status" value="1"/>
</dbReference>
<comment type="subcellular location">
    <subcellularLocation>
        <location evidence="13">Cell membrane</location>
        <topology evidence="13">Single-pass membrane protein</topology>
    </subcellularLocation>
    <subcellularLocation>
        <location evidence="12">Endomembrane system</location>
        <topology evidence="12">Single-pass membrane protein</topology>
    </subcellularLocation>
</comment>
<accession>A0A0G0X842</accession>
<dbReference type="HAMAP" id="MF_01398">
    <property type="entry name" value="ATP_synth_b_bprime"/>
    <property type="match status" value="1"/>
</dbReference>
<evidence type="ECO:0000256" key="4">
    <source>
        <dbReference type="ARBA" id="ARBA00022547"/>
    </source>
</evidence>
<evidence type="ECO:0000256" key="9">
    <source>
        <dbReference type="ARBA" id="ARBA00023136"/>
    </source>
</evidence>
<comment type="function">
    <text evidence="11 13">F(1)F(0) ATP synthase produces ATP from ADP in the presence of a proton or sodium gradient. F-type ATPases consist of two structural domains, F(1) containing the extramembraneous catalytic core and F(0) containing the membrane proton channel, linked together by a central stalk and a peripheral stalk. During catalysis, ATP synthesis in the catalytic domain of F(1) is coupled via a rotary mechanism of the central stalk subunits to proton translocation.</text>
</comment>
<evidence type="ECO:0000256" key="3">
    <source>
        <dbReference type="ARBA" id="ARBA00022475"/>
    </source>
</evidence>
<evidence type="ECO:0000256" key="15">
    <source>
        <dbReference type="SAM" id="Coils"/>
    </source>
</evidence>
<dbReference type="SUPFAM" id="SSF81573">
    <property type="entry name" value="F1F0 ATP synthase subunit B, membrane domain"/>
    <property type="match status" value="1"/>
</dbReference>
<evidence type="ECO:0000313" key="16">
    <source>
        <dbReference type="EMBL" id="KKR83822.1"/>
    </source>
</evidence>
<dbReference type="InterPro" id="IPR028987">
    <property type="entry name" value="ATP_synth_B-like_membr_sf"/>
</dbReference>
<dbReference type="InterPro" id="IPR005864">
    <property type="entry name" value="ATP_synth_F0_bsu_bac"/>
</dbReference>
<dbReference type="Gene3D" id="6.10.250.1580">
    <property type="match status" value="1"/>
</dbReference>
<keyword evidence="10 13" id="KW-0066">ATP synthesis</keyword>
<dbReference type="PANTHER" id="PTHR33445">
    <property type="entry name" value="ATP SYNTHASE SUBUNIT B', CHLOROPLASTIC"/>
    <property type="match status" value="1"/>
</dbReference>
<keyword evidence="6 13" id="KW-0375">Hydrogen ion transport</keyword>
<comment type="similarity">
    <text evidence="1 13 14">Belongs to the ATPase B chain family.</text>
</comment>
<evidence type="ECO:0000256" key="8">
    <source>
        <dbReference type="ARBA" id="ARBA00023065"/>
    </source>
</evidence>
<dbReference type="Pfam" id="PF00430">
    <property type="entry name" value="ATP-synt_B"/>
    <property type="match status" value="1"/>
</dbReference>
<dbReference type="InterPro" id="IPR002146">
    <property type="entry name" value="ATP_synth_b/b'su_bac/chlpt"/>
</dbReference>
<dbReference type="Proteomes" id="UP000034601">
    <property type="component" value="Unassembled WGS sequence"/>
</dbReference>
<keyword evidence="5 13" id="KW-0812">Transmembrane</keyword>
<dbReference type="AlphaFoldDB" id="A0A0G0X842"/>
<evidence type="ECO:0000256" key="11">
    <source>
        <dbReference type="ARBA" id="ARBA00025198"/>
    </source>
</evidence>
<dbReference type="NCBIfam" id="TIGR01144">
    <property type="entry name" value="ATP_synt_b"/>
    <property type="match status" value="1"/>
</dbReference>
<dbReference type="InterPro" id="IPR050059">
    <property type="entry name" value="ATP_synthase_B_chain"/>
</dbReference>
<comment type="function">
    <text evidence="13">Component of the F(0) channel, it forms part of the peripheral stalk, linking F(1) to F(0).</text>
</comment>
<comment type="caution">
    <text evidence="16">The sequence shown here is derived from an EMBL/GenBank/DDBJ whole genome shotgun (WGS) entry which is preliminary data.</text>
</comment>
<organism evidence="16 17">
    <name type="scientific">Candidatus Daviesbacteria bacterium GW2011_GWA2_40_9</name>
    <dbReference type="NCBI Taxonomy" id="1618424"/>
    <lineage>
        <taxon>Bacteria</taxon>
        <taxon>Candidatus Daviesiibacteriota</taxon>
    </lineage>
</organism>